<dbReference type="Proteomes" id="UP000234914">
    <property type="component" value="Unassembled WGS sequence"/>
</dbReference>
<dbReference type="EMBL" id="PKJS01000012">
    <property type="protein sequence ID" value="PKZ68166.1"/>
    <property type="molecule type" value="Genomic_DNA"/>
</dbReference>
<evidence type="ECO:0000313" key="2">
    <source>
        <dbReference type="EMBL" id="PKZ68166.1"/>
    </source>
</evidence>
<dbReference type="GO" id="GO:0008270">
    <property type="term" value="F:zinc ion binding"/>
    <property type="evidence" value="ECO:0007669"/>
    <property type="project" value="InterPro"/>
</dbReference>
<gene>
    <name evidence="2" type="ORF">CYJ96_09520</name>
</gene>
<dbReference type="RefSeq" id="WP_101964835.1">
    <property type="nucleotide sequence ID" value="NZ_PKJS01000012.1"/>
</dbReference>
<evidence type="ECO:0000259" key="1">
    <source>
        <dbReference type="SMART" id="SM00507"/>
    </source>
</evidence>
<dbReference type="Gene3D" id="1.10.30.50">
    <property type="match status" value="1"/>
</dbReference>
<organism evidence="2 3">
    <name type="scientific">Faucicola osloensis</name>
    <name type="common">Moraxella osloensis</name>
    <dbReference type="NCBI Taxonomy" id="34062"/>
    <lineage>
        <taxon>Bacteria</taxon>
        <taxon>Pseudomonadati</taxon>
        <taxon>Pseudomonadota</taxon>
        <taxon>Gammaproteobacteria</taxon>
        <taxon>Moraxellales</taxon>
        <taxon>Moraxellaceae</taxon>
        <taxon>Faucicola</taxon>
    </lineage>
</organism>
<dbReference type="AlphaFoldDB" id="A0A2I1RGF3"/>
<name>A0A2I1RGF3_FAUOS</name>
<evidence type="ECO:0000313" key="3">
    <source>
        <dbReference type="Proteomes" id="UP000234914"/>
    </source>
</evidence>
<sequence>MFRVVRNPIVPQSLLSANPSYQTQEVVKELQKMFHGKCYLCEKGNVDTVEVEHLIPHKDDSTLKYDWNNLFYSCRRCNSIKSTRPNIVDITKYDVDRLIELQPPDSDTGDVKVVGHNDNSFDLSSTLQLLNDCYNDARTSYREISKTELLRDIMYYQTIFLQLRFDLLHPSRPLTKSQKDELLESISAMCKDNYPYSAFWKWAVFKDSRLKYLIGIWN</sequence>
<dbReference type="CDD" id="cd00085">
    <property type="entry name" value="HNHc"/>
    <property type="match status" value="1"/>
</dbReference>
<dbReference type="GO" id="GO:0004519">
    <property type="term" value="F:endonuclease activity"/>
    <property type="evidence" value="ECO:0007669"/>
    <property type="project" value="UniProtKB-KW"/>
</dbReference>
<feature type="domain" description="HNH nuclease" evidence="1">
    <location>
        <begin position="28"/>
        <end position="79"/>
    </location>
</feature>
<keyword evidence="2" id="KW-0378">Hydrolase</keyword>
<protein>
    <submittedName>
        <fullName evidence="2">HNH endonuclease</fullName>
    </submittedName>
</protein>
<keyword evidence="2" id="KW-0255">Endonuclease</keyword>
<proteinExistence type="predicted"/>
<reference evidence="2 3" key="1">
    <citation type="submission" date="2017-12" db="EMBL/GenBank/DDBJ databases">
        <title>Phylogenetic diversity of female urinary microbiome.</title>
        <authorList>
            <person name="Thomas-White K."/>
            <person name="Wolfe A.J."/>
        </authorList>
    </citation>
    <scope>NUCLEOTIDE SEQUENCE [LARGE SCALE GENOMIC DNA]</scope>
    <source>
        <strain evidence="2 3">UMB0416</strain>
    </source>
</reference>
<dbReference type="InterPro" id="IPR003615">
    <property type="entry name" value="HNH_nuc"/>
</dbReference>
<comment type="caution">
    <text evidence="2">The sequence shown here is derived from an EMBL/GenBank/DDBJ whole genome shotgun (WGS) entry which is preliminary data.</text>
</comment>
<dbReference type="SMART" id="SM00507">
    <property type="entry name" value="HNHc"/>
    <property type="match status" value="1"/>
</dbReference>
<keyword evidence="2" id="KW-0540">Nuclease</keyword>
<dbReference type="GO" id="GO:0003676">
    <property type="term" value="F:nucleic acid binding"/>
    <property type="evidence" value="ECO:0007669"/>
    <property type="project" value="InterPro"/>
</dbReference>
<dbReference type="InterPro" id="IPR002711">
    <property type="entry name" value="HNH"/>
</dbReference>
<dbReference type="Pfam" id="PF01844">
    <property type="entry name" value="HNH"/>
    <property type="match status" value="1"/>
</dbReference>
<accession>A0A2I1RGF3</accession>